<comment type="caution">
    <text evidence="2">The sequence shown here is derived from an EMBL/GenBank/DDBJ whole genome shotgun (WGS) entry which is preliminary data.</text>
</comment>
<evidence type="ECO:0000256" key="1">
    <source>
        <dbReference type="SAM" id="Phobius"/>
    </source>
</evidence>
<evidence type="ECO:0000313" key="3">
    <source>
        <dbReference type="Proteomes" id="UP000680067"/>
    </source>
</evidence>
<feature type="transmembrane region" description="Helical" evidence="1">
    <location>
        <begin position="45"/>
        <end position="64"/>
    </location>
</feature>
<feature type="transmembrane region" description="Helical" evidence="1">
    <location>
        <begin position="12"/>
        <end position="33"/>
    </location>
</feature>
<reference evidence="2" key="1">
    <citation type="submission" date="2021-04" db="EMBL/GenBank/DDBJ databases">
        <title>novel species isolated from subtropical streams in China.</title>
        <authorList>
            <person name="Lu H."/>
        </authorList>
    </citation>
    <scope>NUCLEOTIDE SEQUENCE</scope>
    <source>
        <strain evidence="2">LFS511W</strain>
    </source>
</reference>
<keyword evidence="1" id="KW-1133">Transmembrane helix</keyword>
<organism evidence="2 3">
    <name type="scientific">Undibacterium luofuense</name>
    <dbReference type="NCBI Taxonomy" id="2828733"/>
    <lineage>
        <taxon>Bacteria</taxon>
        <taxon>Pseudomonadati</taxon>
        <taxon>Pseudomonadota</taxon>
        <taxon>Betaproteobacteria</taxon>
        <taxon>Burkholderiales</taxon>
        <taxon>Oxalobacteraceae</taxon>
        <taxon>Undibacterium</taxon>
    </lineage>
</organism>
<name>A0A941DLP6_9BURK</name>
<keyword evidence="1" id="KW-0812">Transmembrane</keyword>
<dbReference type="EMBL" id="JAGSPN010000005">
    <property type="protein sequence ID" value="MBR7782105.1"/>
    <property type="molecule type" value="Genomic_DNA"/>
</dbReference>
<dbReference type="AlphaFoldDB" id="A0A941DLP6"/>
<gene>
    <name evidence="2" type="ORF">KDM89_08135</name>
</gene>
<sequence>MDEIVYEEQQTAIWFLWIIAVIVTADLVLWQQIGEQANLHEKSVVLLTSALVIIVLLLMHRMTITLTTRELRWRYTWISFPGWRIPLTDIRRVEVTKSVWIEGWGIRYTTTGMLYNVTGTQAIRLHLKNGKTLRLGSQQPGHWYSLLQARTGPDAGIAGNRYG</sequence>
<accession>A0A941DLP6</accession>
<keyword evidence="3" id="KW-1185">Reference proteome</keyword>
<dbReference type="RefSeq" id="WP_212687455.1">
    <property type="nucleotide sequence ID" value="NZ_JAGSPN010000005.1"/>
</dbReference>
<dbReference type="Proteomes" id="UP000680067">
    <property type="component" value="Unassembled WGS sequence"/>
</dbReference>
<keyword evidence="1" id="KW-0472">Membrane</keyword>
<evidence type="ECO:0000313" key="2">
    <source>
        <dbReference type="EMBL" id="MBR7782105.1"/>
    </source>
</evidence>
<protein>
    <submittedName>
        <fullName evidence="2">Uncharacterized protein</fullName>
    </submittedName>
</protein>
<proteinExistence type="predicted"/>